<dbReference type="Proteomes" id="UP000887540">
    <property type="component" value="Unplaced"/>
</dbReference>
<sequence length="219" mass="24601">MSKSKRKNSIFTNDEPSQASISIDVNEEGYEPSGLEKWINILLCRGDLVKEKLDARPIPFTSLFDYGSRFDKFLVVIGILLSILSGIIQPLTMLLSGKMVNILLLNGEGVGDDDLWRQGYIIVIIEAAMGVFLVITTYIQYYCLKIACANITTALRTRFIQSMLRQDAAWWDTQKYGAITSQLNENIDKIRDGIGDKIGLLLRGISMYITTFVVAFIID</sequence>
<keyword evidence="3 5" id="KW-1133">Transmembrane helix</keyword>
<dbReference type="InterPro" id="IPR039421">
    <property type="entry name" value="Type_1_exporter"/>
</dbReference>
<proteinExistence type="predicted"/>
<dbReference type="PROSITE" id="PS50929">
    <property type="entry name" value="ABC_TM1F"/>
    <property type="match status" value="1"/>
</dbReference>
<accession>A0A914EII8</accession>
<comment type="subcellular location">
    <subcellularLocation>
        <location evidence="1">Membrane</location>
        <topology evidence="1">Multi-pass membrane protein</topology>
    </subcellularLocation>
</comment>
<evidence type="ECO:0000256" key="3">
    <source>
        <dbReference type="ARBA" id="ARBA00022989"/>
    </source>
</evidence>
<name>A0A914EII8_9BILA</name>
<keyword evidence="7" id="KW-1185">Reference proteome</keyword>
<dbReference type="Gene3D" id="1.20.1560.10">
    <property type="entry name" value="ABC transporter type 1, transmembrane domain"/>
    <property type="match status" value="1"/>
</dbReference>
<keyword evidence="2 5" id="KW-0812">Transmembrane</keyword>
<dbReference type="SUPFAM" id="SSF90123">
    <property type="entry name" value="ABC transporter transmembrane region"/>
    <property type="match status" value="1"/>
</dbReference>
<feature type="domain" description="ABC transmembrane type-1" evidence="6">
    <location>
        <begin position="76"/>
        <end position="219"/>
    </location>
</feature>
<evidence type="ECO:0000256" key="4">
    <source>
        <dbReference type="ARBA" id="ARBA00023136"/>
    </source>
</evidence>
<evidence type="ECO:0000313" key="7">
    <source>
        <dbReference type="Proteomes" id="UP000887540"/>
    </source>
</evidence>
<dbReference type="AlphaFoldDB" id="A0A914EII8"/>
<dbReference type="PANTHER" id="PTHR43394:SF22">
    <property type="entry name" value="ABC TRANSMEMBRANE TYPE-1 DOMAIN-CONTAINING PROTEIN"/>
    <property type="match status" value="1"/>
</dbReference>
<evidence type="ECO:0000256" key="2">
    <source>
        <dbReference type="ARBA" id="ARBA00022692"/>
    </source>
</evidence>
<dbReference type="WBParaSite" id="ACRNAN_scaffold8624.g11166.t1">
    <property type="protein sequence ID" value="ACRNAN_scaffold8624.g11166.t1"/>
    <property type="gene ID" value="ACRNAN_scaffold8624.g11166"/>
</dbReference>
<feature type="transmembrane region" description="Helical" evidence="5">
    <location>
        <begin position="73"/>
        <end position="95"/>
    </location>
</feature>
<protein>
    <submittedName>
        <fullName evidence="8">ABC transmembrane type-1 domain-containing protein</fullName>
    </submittedName>
</protein>
<evidence type="ECO:0000259" key="6">
    <source>
        <dbReference type="PROSITE" id="PS50929"/>
    </source>
</evidence>
<reference evidence="8" key="1">
    <citation type="submission" date="2022-11" db="UniProtKB">
        <authorList>
            <consortium name="WormBaseParasite"/>
        </authorList>
    </citation>
    <scope>IDENTIFICATION</scope>
</reference>
<dbReference type="InterPro" id="IPR011527">
    <property type="entry name" value="ABC1_TM_dom"/>
</dbReference>
<dbReference type="Pfam" id="PF00664">
    <property type="entry name" value="ABC_membrane"/>
    <property type="match status" value="1"/>
</dbReference>
<dbReference type="GO" id="GO:0140359">
    <property type="term" value="F:ABC-type transporter activity"/>
    <property type="evidence" value="ECO:0007669"/>
    <property type="project" value="InterPro"/>
</dbReference>
<organism evidence="7 8">
    <name type="scientific">Acrobeloides nanus</name>
    <dbReference type="NCBI Taxonomy" id="290746"/>
    <lineage>
        <taxon>Eukaryota</taxon>
        <taxon>Metazoa</taxon>
        <taxon>Ecdysozoa</taxon>
        <taxon>Nematoda</taxon>
        <taxon>Chromadorea</taxon>
        <taxon>Rhabditida</taxon>
        <taxon>Tylenchina</taxon>
        <taxon>Cephalobomorpha</taxon>
        <taxon>Cephaloboidea</taxon>
        <taxon>Cephalobidae</taxon>
        <taxon>Acrobeloides</taxon>
    </lineage>
</organism>
<evidence type="ECO:0000256" key="5">
    <source>
        <dbReference type="SAM" id="Phobius"/>
    </source>
</evidence>
<feature type="transmembrane region" description="Helical" evidence="5">
    <location>
        <begin position="200"/>
        <end position="218"/>
    </location>
</feature>
<dbReference type="GO" id="GO:0016020">
    <property type="term" value="C:membrane"/>
    <property type="evidence" value="ECO:0007669"/>
    <property type="project" value="UniProtKB-SubCell"/>
</dbReference>
<feature type="transmembrane region" description="Helical" evidence="5">
    <location>
        <begin position="115"/>
        <end position="135"/>
    </location>
</feature>
<evidence type="ECO:0000313" key="8">
    <source>
        <dbReference type="WBParaSite" id="ACRNAN_scaffold8624.g11166.t1"/>
    </source>
</evidence>
<keyword evidence="4 5" id="KW-0472">Membrane</keyword>
<dbReference type="PANTHER" id="PTHR43394">
    <property type="entry name" value="ATP-DEPENDENT PERMEASE MDL1, MITOCHONDRIAL"/>
    <property type="match status" value="1"/>
</dbReference>
<dbReference type="GO" id="GO:0005524">
    <property type="term" value="F:ATP binding"/>
    <property type="evidence" value="ECO:0007669"/>
    <property type="project" value="InterPro"/>
</dbReference>
<dbReference type="InterPro" id="IPR036640">
    <property type="entry name" value="ABC1_TM_sf"/>
</dbReference>
<evidence type="ECO:0000256" key="1">
    <source>
        <dbReference type="ARBA" id="ARBA00004141"/>
    </source>
</evidence>